<feature type="region of interest" description="Disordered" evidence="1">
    <location>
        <begin position="65"/>
        <end position="106"/>
    </location>
</feature>
<dbReference type="Proteomes" id="UP000008311">
    <property type="component" value="Unassembled WGS sequence"/>
</dbReference>
<feature type="compositionally biased region" description="Basic and acidic residues" evidence="1">
    <location>
        <begin position="145"/>
        <end position="156"/>
    </location>
</feature>
<reference evidence="3" key="1">
    <citation type="journal article" date="2010" name="Nat. Biotechnol.">
        <title>Draft genome sequence of the oilseed species Ricinus communis.</title>
        <authorList>
            <person name="Chan A.P."/>
            <person name="Crabtree J."/>
            <person name="Zhao Q."/>
            <person name="Lorenzi H."/>
            <person name="Orvis J."/>
            <person name="Puiu D."/>
            <person name="Melake-Berhan A."/>
            <person name="Jones K.M."/>
            <person name="Redman J."/>
            <person name="Chen G."/>
            <person name="Cahoon E.B."/>
            <person name="Gedil M."/>
            <person name="Stanke M."/>
            <person name="Haas B.J."/>
            <person name="Wortman J.R."/>
            <person name="Fraser-Liggett C.M."/>
            <person name="Ravel J."/>
            <person name="Rabinowicz P.D."/>
        </authorList>
    </citation>
    <scope>NUCLEOTIDE SEQUENCE [LARGE SCALE GENOMIC DNA]</scope>
    <source>
        <strain evidence="3">cv. Hale</strain>
    </source>
</reference>
<accession>B9RQG3</accession>
<name>B9RQG3_RICCO</name>
<dbReference type="EMBL" id="EQ973801">
    <property type="protein sequence ID" value="EEF46402.1"/>
    <property type="molecule type" value="Genomic_DNA"/>
</dbReference>
<evidence type="ECO:0000313" key="2">
    <source>
        <dbReference type="EMBL" id="EEF46402.1"/>
    </source>
</evidence>
<keyword evidence="3" id="KW-1185">Reference proteome</keyword>
<sequence>MEKTISVLTFEKCGLQVLMNIKIMACYYVKLVINDGGRDDATVMQMGAKLRTGDELYVYVDHTNRPTSGGEEPNQHFVQVAGSSQDSSDFCQSTKNGKNGDDDQPHLTFNEFLLPVNLLTDDEDDKLQEAKDRVRSFWTRNKTKMVSDDIGDRAQTQEENEEVDDEDE</sequence>
<proteinExistence type="predicted"/>
<protein>
    <submittedName>
        <fullName evidence="2">Uncharacterized protein</fullName>
    </submittedName>
</protein>
<gene>
    <name evidence="2" type="ORF">RCOM_1491220</name>
</gene>
<evidence type="ECO:0000256" key="1">
    <source>
        <dbReference type="SAM" id="MobiDB-lite"/>
    </source>
</evidence>
<dbReference type="InParanoid" id="B9RQG3"/>
<feature type="compositionally biased region" description="Acidic residues" evidence="1">
    <location>
        <begin position="158"/>
        <end position="168"/>
    </location>
</feature>
<dbReference type="AlphaFoldDB" id="B9RQG3"/>
<evidence type="ECO:0000313" key="3">
    <source>
        <dbReference type="Proteomes" id="UP000008311"/>
    </source>
</evidence>
<organism evidence="2 3">
    <name type="scientific">Ricinus communis</name>
    <name type="common">Castor bean</name>
    <dbReference type="NCBI Taxonomy" id="3988"/>
    <lineage>
        <taxon>Eukaryota</taxon>
        <taxon>Viridiplantae</taxon>
        <taxon>Streptophyta</taxon>
        <taxon>Embryophyta</taxon>
        <taxon>Tracheophyta</taxon>
        <taxon>Spermatophyta</taxon>
        <taxon>Magnoliopsida</taxon>
        <taxon>eudicotyledons</taxon>
        <taxon>Gunneridae</taxon>
        <taxon>Pentapetalae</taxon>
        <taxon>rosids</taxon>
        <taxon>fabids</taxon>
        <taxon>Malpighiales</taxon>
        <taxon>Euphorbiaceae</taxon>
        <taxon>Acalyphoideae</taxon>
        <taxon>Acalypheae</taxon>
        <taxon>Ricinus</taxon>
    </lineage>
</organism>
<feature type="region of interest" description="Disordered" evidence="1">
    <location>
        <begin position="141"/>
        <end position="168"/>
    </location>
</feature>
<feature type="compositionally biased region" description="Polar residues" evidence="1">
    <location>
        <begin position="81"/>
        <end position="97"/>
    </location>
</feature>